<organism evidence="2 3">
    <name type="scientific">Trichoderma longibrachiatum ATCC 18648</name>
    <dbReference type="NCBI Taxonomy" id="983965"/>
    <lineage>
        <taxon>Eukaryota</taxon>
        <taxon>Fungi</taxon>
        <taxon>Dikarya</taxon>
        <taxon>Ascomycota</taxon>
        <taxon>Pezizomycotina</taxon>
        <taxon>Sordariomycetes</taxon>
        <taxon>Hypocreomycetidae</taxon>
        <taxon>Hypocreales</taxon>
        <taxon>Hypocreaceae</taxon>
        <taxon>Trichoderma</taxon>
    </lineage>
</organism>
<dbReference type="Proteomes" id="UP000240760">
    <property type="component" value="Unassembled WGS sequence"/>
</dbReference>
<dbReference type="AlphaFoldDB" id="A0A2T4C101"/>
<protein>
    <submittedName>
        <fullName evidence="2">Uncharacterized protein</fullName>
    </submittedName>
</protein>
<evidence type="ECO:0000313" key="2">
    <source>
        <dbReference type="EMBL" id="PTB75229.1"/>
    </source>
</evidence>
<dbReference type="EMBL" id="KZ679134">
    <property type="protein sequence ID" value="PTB75229.1"/>
    <property type="molecule type" value="Genomic_DNA"/>
</dbReference>
<reference evidence="2 3" key="1">
    <citation type="submission" date="2016-07" db="EMBL/GenBank/DDBJ databases">
        <title>Multiple horizontal gene transfer events from other fungi enriched the ability of initially mycotrophic Trichoderma (Ascomycota) to feed on dead plant biomass.</title>
        <authorList>
            <consortium name="DOE Joint Genome Institute"/>
            <person name="Aerts A."/>
            <person name="Atanasova L."/>
            <person name="Chenthamara K."/>
            <person name="Zhang J."/>
            <person name="Grujic M."/>
            <person name="Henrissat B."/>
            <person name="Kuo A."/>
            <person name="Salamov A."/>
            <person name="Lipzen A."/>
            <person name="Labutti K."/>
            <person name="Barry K."/>
            <person name="Miao Y."/>
            <person name="Rahimi M.J."/>
            <person name="Shen Q."/>
            <person name="Grigoriev I.V."/>
            <person name="Kubicek C.P."/>
            <person name="Druzhinina I.S."/>
        </authorList>
    </citation>
    <scope>NUCLEOTIDE SEQUENCE [LARGE SCALE GENOMIC DNA]</scope>
    <source>
        <strain evidence="2 3">ATCC 18648</strain>
    </source>
</reference>
<sequence>MDESLFTFLIVLLVFPSRQGSSVEHLRAGGSRVLPRHACCLVEVIDGKDITGKIPVLSPISRADTALLTGLKTDRHIDVAYPGQCQQVHRGLEREAAKVPTRASPLLCSPTRPLRVEVPLLLIEDEQTLY</sequence>
<feature type="chain" id="PRO_5015524048" evidence="1">
    <location>
        <begin position="21"/>
        <end position="130"/>
    </location>
</feature>
<feature type="signal peptide" evidence="1">
    <location>
        <begin position="1"/>
        <end position="20"/>
    </location>
</feature>
<proteinExistence type="predicted"/>
<accession>A0A2T4C101</accession>
<evidence type="ECO:0000256" key="1">
    <source>
        <dbReference type="SAM" id="SignalP"/>
    </source>
</evidence>
<keyword evidence="1" id="KW-0732">Signal</keyword>
<keyword evidence="3" id="KW-1185">Reference proteome</keyword>
<name>A0A2T4C101_TRILO</name>
<gene>
    <name evidence="2" type="ORF">M440DRAFT_339462</name>
</gene>
<evidence type="ECO:0000313" key="3">
    <source>
        <dbReference type="Proteomes" id="UP000240760"/>
    </source>
</evidence>